<keyword evidence="3" id="KW-0489">Methyltransferase</keyword>
<accession>A0ABV1H456</accession>
<organism evidence="8 9">
    <name type="scientific">Lachnospira intestinalis</name>
    <dbReference type="NCBI Taxonomy" id="3133158"/>
    <lineage>
        <taxon>Bacteria</taxon>
        <taxon>Bacillati</taxon>
        <taxon>Bacillota</taxon>
        <taxon>Clostridia</taxon>
        <taxon>Lachnospirales</taxon>
        <taxon>Lachnospiraceae</taxon>
        <taxon>Lachnospira</taxon>
    </lineage>
</organism>
<evidence type="ECO:0000256" key="2">
    <source>
        <dbReference type="ARBA" id="ARBA00012185"/>
    </source>
</evidence>
<dbReference type="InterPro" id="IPR017985">
    <property type="entry name" value="MeTrfase_CN4_CS"/>
</dbReference>
<evidence type="ECO:0000256" key="6">
    <source>
        <dbReference type="ARBA" id="ARBA00022747"/>
    </source>
</evidence>
<evidence type="ECO:0000256" key="4">
    <source>
        <dbReference type="ARBA" id="ARBA00022679"/>
    </source>
</evidence>
<dbReference type="PROSITE" id="PS00093">
    <property type="entry name" value="N4_MTASE"/>
    <property type="match status" value="1"/>
</dbReference>
<dbReference type="EMBL" id="JBBMFS010000003">
    <property type="protein sequence ID" value="MEQ2554487.1"/>
    <property type="molecule type" value="Genomic_DNA"/>
</dbReference>
<protein>
    <recommendedName>
        <fullName evidence="2">site-specific DNA-methyltransferase (cytosine-N(4)-specific)</fullName>
        <ecNumber evidence="2">2.1.1.113</ecNumber>
    </recommendedName>
</protein>
<keyword evidence="9" id="KW-1185">Reference proteome</keyword>
<keyword evidence="4" id="KW-0808">Transferase</keyword>
<comment type="similarity">
    <text evidence="1">Belongs to the N(4)/N(6)-methyltransferase family. N(4) subfamily.</text>
</comment>
<dbReference type="EC" id="2.1.1.113" evidence="2"/>
<proteinExistence type="inferred from homology"/>
<dbReference type="InterPro" id="IPR029063">
    <property type="entry name" value="SAM-dependent_MTases_sf"/>
</dbReference>
<evidence type="ECO:0000256" key="5">
    <source>
        <dbReference type="ARBA" id="ARBA00022691"/>
    </source>
</evidence>
<dbReference type="Proteomes" id="UP001546774">
    <property type="component" value="Unassembled WGS sequence"/>
</dbReference>
<keyword evidence="6" id="KW-0680">Restriction system</keyword>
<dbReference type="SUPFAM" id="SSF53335">
    <property type="entry name" value="S-adenosyl-L-methionine-dependent methyltransferases"/>
    <property type="match status" value="2"/>
</dbReference>
<gene>
    <name evidence="8" type="ORF">WMO37_05560</name>
</gene>
<comment type="catalytic activity">
    <reaction evidence="7">
        <text>a 2'-deoxycytidine in DNA + S-adenosyl-L-methionine = an N(4)-methyl-2'-deoxycytidine in DNA + S-adenosyl-L-homocysteine + H(+)</text>
        <dbReference type="Rhea" id="RHEA:16857"/>
        <dbReference type="Rhea" id="RHEA-COMP:11369"/>
        <dbReference type="Rhea" id="RHEA-COMP:13674"/>
        <dbReference type="ChEBI" id="CHEBI:15378"/>
        <dbReference type="ChEBI" id="CHEBI:57856"/>
        <dbReference type="ChEBI" id="CHEBI:59789"/>
        <dbReference type="ChEBI" id="CHEBI:85452"/>
        <dbReference type="ChEBI" id="CHEBI:137933"/>
        <dbReference type="EC" id="2.1.1.113"/>
    </reaction>
</comment>
<evidence type="ECO:0000313" key="9">
    <source>
        <dbReference type="Proteomes" id="UP001546774"/>
    </source>
</evidence>
<evidence type="ECO:0000256" key="3">
    <source>
        <dbReference type="ARBA" id="ARBA00022603"/>
    </source>
</evidence>
<evidence type="ECO:0000313" key="8">
    <source>
        <dbReference type="EMBL" id="MEQ2554487.1"/>
    </source>
</evidence>
<name>A0ABV1H456_9FIRM</name>
<comment type="caution">
    <text evidence="8">The sequence shown here is derived from an EMBL/GenBank/DDBJ whole genome shotgun (WGS) entry which is preliminary data.</text>
</comment>
<evidence type="ECO:0000256" key="7">
    <source>
        <dbReference type="ARBA" id="ARBA00049120"/>
    </source>
</evidence>
<evidence type="ECO:0000256" key="1">
    <source>
        <dbReference type="ARBA" id="ARBA00010203"/>
    </source>
</evidence>
<keyword evidence="5" id="KW-0949">S-adenosyl-L-methionine</keyword>
<dbReference type="Gene3D" id="3.40.50.150">
    <property type="entry name" value="Vaccinia Virus protein VP39"/>
    <property type="match status" value="2"/>
</dbReference>
<reference evidence="8" key="1">
    <citation type="submission" date="2024-03" db="EMBL/GenBank/DDBJ databases">
        <title>Human intestinal bacterial collection.</title>
        <authorList>
            <person name="Pauvert C."/>
            <person name="Hitch T.C.A."/>
            <person name="Clavel T."/>
        </authorList>
    </citation>
    <scope>NUCLEOTIDE SEQUENCE [LARGE SCALE GENOMIC DNA]</scope>
    <source>
        <strain evidence="8">CLA-AA-H89B</strain>
    </source>
</reference>
<sequence length="409" mass="47614">MAGKIGLTFKDSKEVPVHRWYPYVEGFSASWISDMLGEYCCEGMQVYDPFGGSGTMNLEASKRKMRSYFSEMNPFMRFILNTKINVVRQVQTNKSKYLEEMKTVINYVGSEEFMNVSQRDLTASKYLTMLEKKYFVEEDLKQLRTIYDLAEVGDYSDEVKRLIKCAAACITVDTSNMTRRADLRRRRDNEYLTRVVDVKNQFLFKWLQIINDINKCDILYESAYLVSDDARIINNDYLERFDFVITSPPYINGTNYIRNTSLELLLTEEAKSENDLKRLKCKTVCGGISDATTSRLEDMLQFSFVEEVACKLDQSAKDKRIPFMIRCYFSDMYKVLDSVYHYMKPGAKFALDIGDSKFYGVYIPTDSFLCMLAEKIGFKVISVTQIAERFSRDKTKLKQVLIIFEKVRI</sequence>